<dbReference type="PROSITE" id="PS51257">
    <property type="entry name" value="PROKAR_LIPOPROTEIN"/>
    <property type="match status" value="1"/>
</dbReference>
<proteinExistence type="predicted"/>
<organism evidence="1 2">
    <name type="scientific">Vibrio chagasii</name>
    <dbReference type="NCBI Taxonomy" id="170679"/>
    <lineage>
        <taxon>Bacteria</taxon>
        <taxon>Pseudomonadati</taxon>
        <taxon>Pseudomonadota</taxon>
        <taxon>Gammaproteobacteria</taxon>
        <taxon>Vibrionales</taxon>
        <taxon>Vibrionaceae</taxon>
        <taxon>Vibrio</taxon>
    </lineage>
</organism>
<comment type="caution">
    <text evidence="1">The sequence shown here is derived from an EMBL/GenBank/DDBJ whole genome shotgun (WGS) entry which is preliminary data.</text>
</comment>
<dbReference type="RefSeq" id="WP_105025748.1">
    <property type="nucleotide sequence ID" value="NZ_MSCI01000003.1"/>
</dbReference>
<dbReference type="Proteomes" id="UP000238707">
    <property type="component" value="Unassembled WGS sequence"/>
</dbReference>
<dbReference type="EMBL" id="MSCI01000003">
    <property type="protein sequence ID" value="PQJ58228.1"/>
    <property type="molecule type" value="Genomic_DNA"/>
</dbReference>
<name>A0A2S7V8A1_9VIBR</name>
<keyword evidence="2" id="KW-1185">Reference proteome</keyword>
<evidence type="ECO:0000313" key="1">
    <source>
        <dbReference type="EMBL" id="PQJ58228.1"/>
    </source>
</evidence>
<protein>
    <submittedName>
        <fullName evidence="1">Uncharacterized protein</fullName>
    </submittedName>
</protein>
<evidence type="ECO:0000313" key="2">
    <source>
        <dbReference type="Proteomes" id="UP000238707"/>
    </source>
</evidence>
<reference evidence="1 2" key="1">
    <citation type="submission" date="2016-12" db="EMBL/GenBank/DDBJ databases">
        <title>Diversity of luminous bacteria.</title>
        <authorList>
            <person name="Yoshizawa S."/>
            <person name="Kogure K."/>
        </authorList>
    </citation>
    <scope>NUCLEOTIDE SEQUENCE [LARGE SCALE GENOMIC DNA]</scope>
    <source>
        <strain evidence="1 2">LC2-408</strain>
    </source>
</reference>
<dbReference type="AlphaFoldDB" id="A0A2S7V8A1"/>
<sequence length="333" mass="35780">MKPIFLALLTLAVAGCNGSSSSNSSTSTSTSSAKPKSLVTVYSSVDNCSTAADVPNCSFEKGIYVLKANSIVTDVQHQRVISQVKNFTTWASEDVQKQLNKKSLIIGVMETEPDGSTAADQFVIALSQAKDIVDGVELVYTDLSGQDETKKPRTYQKLMQLFDYYVDDNQNNQLGSDLSNAYDAFRSALAHQDGVAAVAGMESLHFNECNYGNGKLTTQRVLGTPNPCIEDGKTTDDDGNDISNGKIDPIHGGTNLNLNPGSLLGLIYEYKVSPKLSEGASELVGSKGTNFKIAGEIGSGKLDSDPSSVYVSWANPAFIPLSNYLEKYFFTNK</sequence>
<accession>A0A2S7V8A1</accession>
<gene>
    <name evidence="1" type="ORF">BTO10_21165</name>
</gene>